<keyword evidence="2 6" id="KW-0732">Signal</keyword>
<protein>
    <submittedName>
        <fullName evidence="7">Uncharacterized protein</fullName>
    </submittedName>
</protein>
<feature type="transmembrane region" description="Helical" evidence="5">
    <location>
        <begin position="862"/>
        <end position="881"/>
    </location>
</feature>
<evidence type="ECO:0000256" key="3">
    <source>
        <dbReference type="ARBA" id="ARBA00022737"/>
    </source>
</evidence>
<feature type="chain" id="PRO_5040807615" evidence="6">
    <location>
        <begin position="24"/>
        <end position="1143"/>
    </location>
</feature>
<feature type="transmembrane region" description="Helical" evidence="5">
    <location>
        <begin position="822"/>
        <end position="850"/>
    </location>
</feature>
<dbReference type="InterPro" id="IPR053211">
    <property type="entry name" value="DNA_repair-toleration"/>
</dbReference>
<evidence type="ECO:0000256" key="6">
    <source>
        <dbReference type="SAM" id="SignalP"/>
    </source>
</evidence>
<keyword evidence="8" id="KW-1185">Reference proteome</keyword>
<feature type="transmembrane region" description="Helical" evidence="5">
    <location>
        <begin position="717"/>
        <end position="736"/>
    </location>
</feature>
<dbReference type="Gene3D" id="3.80.10.10">
    <property type="entry name" value="Ribonuclease Inhibitor"/>
    <property type="match status" value="2"/>
</dbReference>
<feature type="transmembrane region" description="Helical" evidence="5">
    <location>
        <begin position="1065"/>
        <end position="1089"/>
    </location>
</feature>
<dbReference type="EMBL" id="MU827377">
    <property type="protein sequence ID" value="KAJ7350217.1"/>
    <property type="molecule type" value="Genomic_DNA"/>
</dbReference>
<feature type="transmembrane region" description="Helical" evidence="5">
    <location>
        <begin position="689"/>
        <end position="710"/>
    </location>
</feature>
<dbReference type="PANTHER" id="PTHR48060:SF21">
    <property type="entry name" value="L DOMAIN-LIKE PROTEIN"/>
    <property type="match status" value="1"/>
</dbReference>
<evidence type="ECO:0000313" key="8">
    <source>
        <dbReference type="Proteomes" id="UP001163046"/>
    </source>
</evidence>
<dbReference type="OrthoDB" id="5959161at2759"/>
<dbReference type="PROSITE" id="PS51450">
    <property type="entry name" value="LRR"/>
    <property type="match status" value="1"/>
</dbReference>
<dbReference type="Proteomes" id="UP001163046">
    <property type="component" value="Unassembled WGS sequence"/>
</dbReference>
<feature type="transmembrane region" description="Helical" evidence="5">
    <location>
        <begin position="1003"/>
        <end position="1022"/>
    </location>
</feature>
<organism evidence="7 8">
    <name type="scientific">Desmophyllum pertusum</name>
    <dbReference type="NCBI Taxonomy" id="174260"/>
    <lineage>
        <taxon>Eukaryota</taxon>
        <taxon>Metazoa</taxon>
        <taxon>Cnidaria</taxon>
        <taxon>Anthozoa</taxon>
        <taxon>Hexacorallia</taxon>
        <taxon>Scleractinia</taxon>
        <taxon>Caryophylliina</taxon>
        <taxon>Caryophylliidae</taxon>
        <taxon>Desmophyllum</taxon>
    </lineage>
</organism>
<reference evidence="7" key="1">
    <citation type="submission" date="2023-01" db="EMBL/GenBank/DDBJ databases">
        <title>Genome assembly of the deep-sea coral Lophelia pertusa.</title>
        <authorList>
            <person name="Herrera S."/>
            <person name="Cordes E."/>
        </authorList>
    </citation>
    <scope>NUCLEOTIDE SEQUENCE</scope>
    <source>
        <strain evidence="7">USNM1676648</strain>
        <tissue evidence="7">Polyp</tissue>
    </source>
</reference>
<dbReference type="Pfam" id="PF00560">
    <property type="entry name" value="LRR_1"/>
    <property type="match status" value="2"/>
</dbReference>
<feature type="signal peptide" evidence="6">
    <location>
        <begin position="1"/>
        <end position="23"/>
    </location>
</feature>
<evidence type="ECO:0000256" key="5">
    <source>
        <dbReference type="SAM" id="Phobius"/>
    </source>
</evidence>
<dbReference type="PANTHER" id="PTHR48060">
    <property type="entry name" value="DNA DAMAGE-REPAIR/TOLERATION PROTEIN DRT100"/>
    <property type="match status" value="1"/>
</dbReference>
<evidence type="ECO:0000313" key="7">
    <source>
        <dbReference type="EMBL" id="KAJ7350217.1"/>
    </source>
</evidence>
<feature type="transmembrane region" description="Helical" evidence="5">
    <location>
        <begin position="920"/>
        <end position="941"/>
    </location>
</feature>
<keyword evidence="5" id="KW-0812">Transmembrane</keyword>
<proteinExistence type="predicted"/>
<evidence type="ECO:0000256" key="2">
    <source>
        <dbReference type="ARBA" id="ARBA00022729"/>
    </source>
</evidence>
<keyword evidence="5" id="KW-0472">Membrane</keyword>
<dbReference type="SUPFAM" id="SSF52058">
    <property type="entry name" value="L domain-like"/>
    <property type="match status" value="1"/>
</dbReference>
<sequence>MTQNCSLILGLLLAVVITAGTFCVRYQDCYSLKLHGKNLSKVGSKLLPYRTNLRSGGERLINAVAVEKKLTALKYNETFAYGCLNGIPIPNVTLDETFTPQQERNVLMEIFNQTAGHNWDNNTHWGNDSVSHCFWYGITCDHTNRYIISIVLRMNNLVGTLPRTLWKLRNLQCLWGGNNKGLSGDVNEILSPNMTSILRVDLAFNKLSGKIPGEILVNMESLVVIQLCCQMGEGLTGEIPKDIGNLTELRILSFGENKLYGSIPKSIAKLKKLWFLDLKTATYLNSGFENLFNLSSLRYMHLSLAGLNGTLPDEFGLYFPEMRECRLPGNHFTGNIPSTMGNMTNLRTLNLARNHLSGQIPKSIGLIPMLQFGDFSGNQLSSLEEGIKFKSQSLEVLLLASNKQLTMTFHSLLEAMESMNESLRILNVSDCNFLGTIPAKLWDFKNLISVDLKNNSLIGKFPWTYNNMLFLHDIDVSANNLTGQIPNKFAELSSLEFLDISKNPYMHETDEQGGTLPNFMKVDFTTLTRRNPSDKFKCPNARLSYNNGLVVLDPSYYFYSLCICDIGYYGSGKTCLPCMEGAVCKDQTRPAQNMVIKVGFWPSSRDKNVTRLVDCSQALGTSPHVNTSCNPTGACDCWIEGDKVNTIPSTVCNKSRLCLTGSKDRFCSLCEDGYYKQGILCYACPKTEVSVYILAAFTVLTIALLILAFFLYEKKRFLSIVLVFAQIILLVVLAMLRIIPGWLLELNTIALFVGLAGRGKAARGILKISLFYFQTLDALISNNDIWPIEVLQTQRYISNVFNLHFSGLACVIPRLFTPLGELLSLVLLPVICILGIWLWHGLGCLVCTVLRLRNLQERRFRLRNTCLQLSIVSLNLTYFPIVKKTAAVLARCGEDNNYHYLRDAPWMECEGHVYTILQVLGWLALVLYVIGVPLGVFLPLLRINKVSTREQMDPQEQETLDSWLGSIYLPYKKEFRSYFEISFFLRRMLIAFSLSLIMRASSFQTIAVCFVLLVSLCFQLFFRPFNDSYQKVPLENTAEALVLLTLHFSFMNIRYAVLNPDSSAPIVWTIVAVNLILLCGIVVSIIVLLGRKNAVEVPVLVVHEREVDEENAPISQTDSSSSALVRNGPEEQYGTFDESQNGQ</sequence>
<feature type="region of interest" description="Disordered" evidence="4">
    <location>
        <begin position="1109"/>
        <end position="1143"/>
    </location>
</feature>
<accession>A0A9W9YJ56</accession>
<dbReference type="InterPro" id="IPR032675">
    <property type="entry name" value="LRR_dom_sf"/>
</dbReference>
<gene>
    <name evidence="7" type="ORF">OS493_037737</name>
</gene>
<dbReference type="InterPro" id="IPR001611">
    <property type="entry name" value="Leu-rich_rpt"/>
</dbReference>
<evidence type="ECO:0000256" key="1">
    <source>
        <dbReference type="ARBA" id="ARBA00022614"/>
    </source>
</evidence>
<dbReference type="AlphaFoldDB" id="A0A9W9YJ56"/>
<evidence type="ECO:0000256" key="4">
    <source>
        <dbReference type="SAM" id="MobiDB-lite"/>
    </source>
</evidence>
<feature type="compositionally biased region" description="Polar residues" evidence="4">
    <location>
        <begin position="1113"/>
        <end position="1124"/>
    </location>
</feature>
<comment type="caution">
    <text evidence="7">The sequence shown here is derived from an EMBL/GenBank/DDBJ whole genome shotgun (WGS) entry which is preliminary data.</text>
</comment>
<keyword evidence="5" id="KW-1133">Transmembrane helix</keyword>
<name>A0A9W9YJ56_9CNID</name>
<keyword evidence="3" id="KW-0677">Repeat</keyword>
<keyword evidence="1" id="KW-0433">Leucine-rich repeat</keyword>
<dbReference type="FunFam" id="3.80.10.10:FF:000041">
    <property type="entry name" value="LRR receptor-like serine/threonine-protein kinase ERECTA"/>
    <property type="match status" value="2"/>
</dbReference>